<sequence length="161" mass="15526">MSSVASSAAASATSTCASVSYSTFPTEDVGCATASTGGLPSNYSDFMKGCCKTAPVESWANDCALYCLSIGQSVGDLNTCFQSAGIAPSDIICNANLSASATATKAPDSTSNPSGTAAGSGSTAGATKGAAVALVPQQGVSKAGLGMLVMLFVSGAVGALL</sequence>
<dbReference type="Proteomes" id="UP000799324">
    <property type="component" value="Unassembled WGS sequence"/>
</dbReference>
<proteinExistence type="predicted"/>
<evidence type="ECO:0000313" key="1">
    <source>
        <dbReference type="EMBL" id="KAF2661286.1"/>
    </source>
</evidence>
<dbReference type="AlphaFoldDB" id="A0A6A6TP94"/>
<dbReference type="OrthoDB" id="3520229at2759"/>
<organism evidence="1 2">
    <name type="scientific">Lophiostoma macrostomum CBS 122681</name>
    <dbReference type="NCBI Taxonomy" id="1314788"/>
    <lineage>
        <taxon>Eukaryota</taxon>
        <taxon>Fungi</taxon>
        <taxon>Dikarya</taxon>
        <taxon>Ascomycota</taxon>
        <taxon>Pezizomycotina</taxon>
        <taxon>Dothideomycetes</taxon>
        <taxon>Pleosporomycetidae</taxon>
        <taxon>Pleosporales</taxon>
        <taxon>Lophiostomataceae</taxon>
        <taxon>Lophiostoma</taxon>
    </lineage>
</organism>
<accession>A0A6A6TP94</accession>
<protein>
    <submittedName>
        <fullName evidence="1">Uncharacterized protein</fullName>
    </submittedName>
</protein>
<reference evidence="1" key="1">
    <citation type="journal article" date="2020" name="Stud. Mycol.">
        <title>101 Dothideomycetes genomes: a test case for predicting lifestyles and emergence of pathogens.</title>
        <authorList>
            <person name="Haridas S."/>
            <person name="Albert R."/>
            <person name="Binder M."/>
            <person name="Bloem J."/>
            <person name="Labutti K."/>
            <person name="Salamov A."/>
            <person name="Andreopoulos B."/>
            <person name="Baker S."/>
            <person name="Barry K."/>
            <person name="Bills G."/>
            <person name="Bluhm B."/>
            <person name="Cannon C."/>
            <person name="Castanera R."/>
            <person name="Culley D."/>
            <person name="Daum C."/>
            <person name="Ezra D."/>
            <person name="Gonzalez J."/>
            <person name="Henrissat B."/>
            <person name="Kuo A."/>
            <person name="Liang C."/>
            <person name="Lipzen A."/>
            <person name="Lutzoni F."/>
            <person name="Magnuson J."/>
            <person name="Mondo S."/>
            <person name="Nolan M."/>
            <person name="Ohm R."/>
            <person name="Pangilinan J."/>
            <person name="Park H.-J."/>
            <person name="Ramirez L."/>
            <person name="Alfaro M."/>
            <person name="Sun H."/>
            <person name="Tritt A."/>
            <person name="Yoshinaga Y."/>
            <person name="Zwiers L.-H."/>
            <person name="Turgeon B."/>
            <person name="Goodwin S."/>
            <person name="Spatafora J."/>
            <person name="Crous P."/>
            <person name="Grigoriev I."/>
        </authorList>
    </citation>
    <scope>NUCLEOTIDE SEQUENCE</scope>
    <source>
        <strain evidence="1">CBS 122681</strain>
    </source>
</reference>
<name>A0A6A6TP94_9PLEO</name>
<keyword evidence="2" id="KW-1185">Reference proteome</keyword>
<dbReference type="EMBL" id="MU004294">
    <property type="protein sequence ID" value="KAF2661286.1"/>
    <property type="molecule type" value="Genomic_DNA"/>
</dbReference>
<evidence type="ECO:0000313" key="2">
    <source>
        <dbReference type="Proteomes" id="UP000799324"/>
    </source>
</evidence>
<gene>
    <name evidence="1" type="ORF">K491DRAFT_447658</name>
</gene>